<dbReference type="PANTHER" id="PTHR33392:SF6">
    <property type="entry name" value="POLYISOPRENYL-TEICHOIC ACID--PEPTIDOGLYCAN TEICHOIC ACID TRANSFERASE TAGU"/>
    <property type="match status" value="1"/>
</dbReference>
<feature type="region of interest" description="Disordered" evidence="2">
    <location>
        <begin position="1"/>
        <end position="27"/>
    </location>
</feature>
<gene>
    <name evidence="5" type="ORF">E3O19_08680</name>
</gene>
<dbReference type="PANTHER" id="PTHR33392">
    <property type="entry name" value="POLYISOPRENYL-TEICHOIC ACID--PEPTIDOGLYCAN TEICHOIC ACID TRANSFERASE TAGU"/>
    <property type="match status" value="1"/>
</dbReference>
<dbReference type="Gene3D" id="3.40.630.190">
    <property type="entry name" value="LCP protein"/>
    <property type="match status" value="1"/>
</dbReference>
<evidence type="ECO:0000256" key="2">
    <source>
        <dbReference type="SAM" id="MobiDB-lite"/>
    </source>
</evidence>
<evidence type="ECO:0000313" key="6">
    <source>
        <dbReference type="Proteomes" id="UP000298412"/>
    </source>
</evidence>
<dbReference type="AlphaFoldDB" id="A0A4R8WS88"/>
<evidence type="ECO:0000259" key="4">
    <source>
        <dbReference type="Pfam" id="PF03816"/>
    </source>
</evidence>
<feature type="region of interest" description="Disordered" evidence="2">
    <location>
        <begin position="361"/>
        <end position="417"/>
    </location>
</feature>
<evidence type="ECO:0000256" key="3">
    <source>
        <dbReference type="SAM" id="Phobius"/>
    </source>
</evidence>
<reference evidence="5 6" key="1">
    <citation type="submission" date="2019-03" db="EMBL/GenBank/DDBJ databases">
        <title>Genomics of glacier-inhabiting Cryobacterium strains.</title>
        <authorList>
            <person name="Liu Q."/>
            <person name="Xin Y.-H."/>
        </authorList>
    </citation>
    <scope>NUCLEOTIDE SEQUENCE [LARGE SCALE GENOMIC DNA]</scope>
    <source>
        <strain evidence="5 6">MDT1-3</strain>
    </source>
</reference>
<keyword evidence="3" id="KW-1133">Transmembrane helix</keyword>
<feature type="compositionally biased region" description="Polar residues" evidence="2">
    <location>
        <begin position="403"/>
        <end position="417"/>
    </location>
</feature>
<proteinExistence type="inferred from homology"/>
<keyword evidence="3" id="KW-0812">Transmembrane</keyword>
<dbReference type="Proteomes" id="UP000298412">
    <property type="component" value="Unassembled WGS sequence"/>
</dbReference>
<protein>
    <submittedName>
        <fullName evidence="5">LytR family transcriptional regulator</fullName>
    </submittedName>
</protein>
<dbReference type="Pfam" id="PF03816">
    <property type="entry name" value="LytR_cpsA_psr"/>
    <property type="match status" value="1"/>
</dbReference>
<sequence length="417" mass="42501">MAPSGGRHNQRTVRAQAPVRHGRQSSPNPVVTLVKALGMVLVVTLVSGATVAGLAAYTTLTNIKPGIHLEHAAGSTVAPPPSVGAAEGAVNLLLAGSDTRTGQSSFQDKADLASSSGLGNNDVTMLLHVSADHTNATVVSFPRDLVSVPICGNAISSAMLNTTLARGLSCTVQTIEKMSGLTIPYAGVIKFDGVIGMSNAVGGVSVCLATPVKDDNTYPPLDLAAGQQNLVGGNALSFLRSRHGVGDGSDLGRISNQQVFLSALARKITSDGTLNNPITLFTLANAALSNMQLSDTLTNPTSLVSIALTLKKIPLDRIVFVQYPVTPDPSDPNRVIPQPSSAEALVSALKSDRPLSLTGKLGRAATAAATPTASPTPSASPTIAPEATTTPTATSVPLPGDISGQNASQSTCTAKNK</sequence>
<dbReference type="InterPro" id="IPR004474">
    <property type="entry name" value="LytR_CpsA_psr"/>
</dbReference>
<dbReference type="EMBL" id="SOFP01000046">
    <property type="protein sequence ID" value="TFC15422.1"/>
    <property type="molecule type" value="Genomic_DNA"/>
</dbReference>
<dbReference type="OrthoDB" id="9782542at2"/>
<keyword evidence="6" id="KW-1185">Reference proteome</keyword>
<feature type="compositionally biased region" description="Low complexity" evidence="2">
    <location>
        <begin position="364"/>
        <end position="395"/>
    </location>
</feature>
<name>A0A4R8WS88_9MICO</name>
<organism evidence="5 6">
    <name type="scientific">Cryobacterium algoritolerans</name>
    <dbReference type="NCBI Taxonomy" id="1259184"/>
    <lineage>
        <taxon>Bacteria</taxon>
        <taxon>Bacillati</taxon>
        <taxon>Actinomycetota</taxon>
        <taxon>Actinomycetes</taxon>
        <taxon>Micrococcales</taxon>
        <taxon>Microbacteriaceae</taxon>
        <taxon>Cryobacterium</taxon>
    </lineage>
</organism>
<comment type="similarity">
    <text evidence="1">Belongs to the LytR/CpsA/Psr (LCP) family.</text>
</comment>
<comment type="caution">
    <text evidence="5">The sequence shown here is derived from an EMBL/GenBank/DDBJ whole genome shotgun (WGS) entry which is preliminary data.</text>
</comment>
<evidence type="ECO:0000256" key="1">
    <source>
        <dbReference type="ARBA" id="ARBA00006068"/>
    </source>
</evidence>
<dbReference type="NCBIfam" id="TIGR00350">
    <property type="entry name" value="lytR_cpsA_psr"/>
    <property type="match status" value="1"/>
</dbReference>
<keyword evidence="3" id="KW-0472">Membrane</keyword>
<dbReference type="InterPro" id="IPR050922">
    <property type="entry name" value="LytR/CpsA/Psr_CW_biosynth"/>
</dbReference>
<accession>A0A4R8WS88</accession>
<evidence type="ECO:0000313" key="5">
    <source>
        <dbReference type="EMBL" id="TFC15422.1"/>
    </source>
</evidence>
<feature type="domain" description="Cell envelope-related transcriptional attenuator" evidence="4">
    <location>
        <begin position="120"/>
        <end position="269"/>
    </location>
</feature>
<feature type="transmembrane region" description="Helical" evidence="3">
    <location>
        <begin position="36"/>
        <end position="57"/>
    </location>
</feature>